<dbReference type="RefSeq" id="WP_270113690.1">
    <property type="nucleotide sequence ID" value="NZ_BAAAOL010000017.1"/>
</dbReference>
<organism evidence="2 3">
    <name type="scientific">Glycomyces algeriensis</name>
    <dbReference type="NCBI Taxonomy" id="256037"/>
    <lineage>
        <taxon>Bacteria</taxon>
        <taxon>Bacillati</taxon>
        <taxon>Actinomycetota</taxon>
        <taxon>Actinomycetes</taxon>
        <taxon>Glycomycetales</taxon>
        <taxon>Glycomycetaceae</taxon>
        <taxon>Glycomyces</taxon>
    </lineage>
</organism>
<proteinExistence type="predicted"/>
<evidence type="ECO:0008006" key="4">
    <source>
        <dbReference type="Google" id="ProtNLM"/>
    </source>
</evidence>
<accession>A0A9W6LI62</accession>
<feature type="chain" id="PRO_5040838069" description="SH3 domain-containing protein" evidence="1">
    <location>
        <begin position="25"/>
        <end position="269"/>
    </location>
</feature>
<name>A0A9W6LI62_9ACTN</name>
<sequence>MRILPLLSGTAVLLLAGCGTVADAVTGTRDYWGQTTAVSAAWEEPPSNVDAEGRRLDEPTLEPVVEGSVFEVVCALRVGETAYYQTRTTTADGWSDEVSESWVYAEGVQVKPEGEDEEYGDAGAVPDDVAECDVDLPETVSEPEAPDVHHQAYVVAYESSLYFSLPDTTFNGMSNGDYESVRLPSHAEIDVHCVWTTMNVVEEPPSTSYNEEVPYYLVTQGDHTGYVDPLWVYFADDPAEVPSELDYDAQTGTVADHGNVPELAECPAD</sequence>
<evidence type="ECO:0000256" key="1">
    <source>
        <dbReference type="SAM" id="SignalP"/>
    </source>
</evidence>
<reference evidence="2" key="1">
    <citation type="submission" date="2022-12" db="EMBL/GenBank/DDBJ databases">
        <title>Reference genome sequencing for broad-spectrum identification of bacterial and archaeal isolates by mass spectrometry.</title>
        <authorList>
            <person name="Sekiguchi Y."/>
            <person name="Tourlousse D.M."/>
        </authorList>
    </citation>
    <scope>NUCLEOTIDE SEQUENCE</scope>
    <source>
        <strain evidence="2">LLR39Z86</strain>
    </source>
</reference>
<dbReference type="AlphaFoldDB" id="A0A9W6LI62"/>
<keyword evidence="1" id="KW-0732">Signal</keyword>
<evidence type="ECO:0000313" key="3">
    <source>
        <dbReference type="Proteomes" id="UP001144313"/>
    </source>
</evidence>
<dbReference type="PROSITE" id="PS51257">
    <property type="entry name" value="PROKAR_LIPOPROTEIN"/>
    <property type="match status" value="1"/>
</dbReference>
<dbReference type="EMBL" id="BSDT01000001">
    <property type="protein sequence ID" value="GLI43366.1"/>
    <property type="molecule type" value="Genomic_DNA"/>
</dbReference>
<feature type="signal peptide" evidence="1">
    <location>
        <begin position="1"/>
        <end position="24"/>
    </location>
</feature>
<evidence type="ECO:0000313" key="2">
    <source>
        <dbReference type="EMBL" id="GLI43366.1"/>
    </source>
</evidence>
<comment type="caution">
    <text evidence="2">The sequence shown here is derived from an EMBL/GenBank/DDBJ whole genome shotgun (WGS) entry which is preliminary data.</text>
</comment>
<keyword evidence="3" id="KW-1185">Reference proteome</keyword>
<protein>
    <recommendedName>
        <fullName evidence="4">SH3 domain-containing protein</fullName>
    </recommendedName>
</protein>
<dbReference type="Proteomes" id="UP001144313">
    <property type="component" value="Unassembled WGS sequence"/>
</dbReference>
<gene>
    <name evidence="2" type="ORF">GALLR39Z86_32160</name>
</gene>